<evidence type="ECO:0000313" key="6">
    <source>
        <dbReference type="Proteomes" id="UP001178507"/>
    </source>
</evidence>
<dbReference type="InterPro" id="IPR005481">
    <property type="entry name" value="BC-like_N"/>
</dbReference>
<evidence type="ECO:0000313" key="5">
    <source>
        <dbReference type="EMBL" id="CAJ1399377.1"/>
    </source>
</evidence>
<dbReference type="GO" id="GO:0006633">
    <property type="term" value="P:fatty acid biosynthetic process"/>
    <property type="evidence" value="ECO:0007669"/>
    <property type="project" value="TreeGrafter"/>
</dbReference>
<accession>A0AA36J4C2</accession>
<protein>
    <recommendedName>
        <fullName evidence="4">Biotin carboxylation domain-containing protein</fullName>
    </recommendedName>
</protein>
<dbReference type="InterPro" id="IPR016185">
    <property type="entry name" value="PreATP-grasp_dom_sf"/>
</dbReference>
<dbReference type="SUPFAM" id="SSF52440">
    <property type="entry name" value="PreATP-grasp domain"/>
    <property type="match status" value="1"/>
</dbReference>
<dbReference type="PANTHER" id="PTHR45728">
    <property type="entry name" value="ACETYL-COA CARBOXYLASE, ISOFORM A"/>
    <property type="match status" value="1"/>
</dbReference>
<dbReference type="InterPro" id="IPR011764">
    <property type="entry name" value="Biotin_carboxylation_dom"/>
</dbReference>
<dbReference type="InterPro" id="IPR049076">
    <property type="entry name" value="ACCA"/>
</dbReference>
<dbReference type="Proteomes" id="UP001178507">
    <property type="component" value="Unassembled WGS sequence"/>
</dbReference>
<organism evidence="5 6">
    <name type="scientific">Effrenium voratum</name>
    <dbReference type="NCBI Taxonomy" id="2562239"/>
    <lineage>
        <taxon>Eukaryota</taxon>
        <taxon>Sar</taxon>
        <taxon>Alveolata</taxon>
        <taxon>Dinophyceae</taxon>
        <taxon>Suessiales</taxon>
        <taxon>Symbiodiniaceae</taxon>
        <taxon>Effrenium</taxon>
    </lineage>
</organism>
<evidence type="ECO:0000256" key="1">
    <source>
        <dbReference type="ARBA" id="ARBA00022598"/>
    </source>
</evidence>
<dbReference type="GO" id="GO:0005524">
    <property type="term" value="F:ATP binding"/>
    <property type="evidence" value="ECO:0007669"/>
    <property type="project" value="UniProtKB-KW"/>
</dbReference>
<dbReference type="PANTHER" id="PTHR45728:SF3">
    <property type="entry name" value="ACETYL-COA CARBOXYLASE"/>
    <property type="match status" value="1"/>
</dbReference>
<evidence type="ECO:0000256" key="2">
    <source>
        <dbReference type="ARBA" id="ARBA00022741"/>
    </source>
</evidence>
<proteinExistence type="predicted"/>
<keyword evidence="2" id="KW-0547">Nucleotide-binding</keyword>
<dbReference type="EMBL" id="CAUJNA010003332">
    <property type="protein sequence ID" value="CAJ1399377.1"/>
    <property type="molecule type" value="Genomic_DNA"/>
</dbReference>
<dbReference type="GO" id="GO:0003989">
    <property type="term" value="F:acetyl-CoA carboxylase activity"/>
    <property type="evidence" value="ECO:0007669"/>
    <property type="project" value="InterPro"/>
</dbReference>
<feature type="domain" description="Biotin carboxylation" evidence="4">
    <location>
        <begin position="64"/>
        <end position="162"/>
    </location>
</feature>
<reference evidence="5" key="1">
    <citation type="submission" date="2023-08" db="EMBL/GenBank/DDBJ databases">
        <authorList>
            <person name="Chen Y."/>
            <person name="Shah S."/>
            <person name="Dougan E. K."/>
            <person name="Thang M."/>
            <person name="Chan C."/>
        </authorList>
    </citation>
    <scope>NUCLEOTIDE SEQUENCE</scope>
</reference>
<gene>
    <name evidence="5" type="ORF">EVOR1521_LOCUS22914</name>
</gene>
<dbReference type="PROSITE" id="PS50979">
    <property type="entry name" value="BC"/>
    <property type="match status" value="1"/>
</dbReference>
<keyword evidence="1" id="KW-0436">Ligase</keyword>
<name>A0AA36J4C2_9DINO</name>
<evidence type="ECO:0000256" key="3">
    <source>
        <dbReference type="ARBA" id="ARBA00022840"/>
    </source>
</evidence>
<sequence>MFQPWLCFGARVSHPSAVQYLHAPRAPRENRRPGTLRSWLGLGSSAHAKDPLEEYLKACGGKKAVRRILVASNGMAAAKVMMSMRQWAHMEAGLGSSGILEFVSMATREDLDANAEFIRLADKHVEVPAGKNAPWKPSWRRPRVLLLPALTPPRFFFLFRRV</sequence>
<dbReference type="AlphaFoldDB" id="A0AA36J4C2"/>
<keyword evidence="6" id="KW-1185">Reference proteome</keyword>
<keyword evidence="3" id="KW-0067">ATP-binding</keyword>
<dbReference type="Pfam" id="PF00289">
    <property type="entry name" value="Biotin_carb_N"/>
    <property type="match status" value="1"/>
</dbReference>
<comment type="caution">
    <text evidence="5">The sequence shown here is derived from an EMBL/GenBank/DDBJ whole genome shotgun (WGS) entry which is preliminary data.</text>
</comment>
<dbReference type="Gene3D" id="3.40.50.20">
    <property type="match status" value="1"/>
</dbReference>
<evidence type="ECO:0000259" key="4">
    <source>
        <dbReference type="PROSITE" id="PS50979"/>
    </source>
</evidence>